<feature type="domain" description="Guanylate cyclase" evidence="10">
    <location>
        <begin position="223"/>
        <end position="352"/>
    </location>
</feature>
<evidence type="ECO:0000256" key="5">
    <source>
        <dbReference type="ARBA" id="ARBA00023134"/>
    </source>
</evidence>
<dbReference type="GO" id="GO:0004383">
    <property type="term" value="F:guanylate cyclase activity"/>
    <property type="evidence" value="ECO:0007669"/>
    <property type="project" value="UniProtKB-EC"/>
</dbReference>
<dbReference type="InterPro" id="IPR018297">
    <property type="entry name" value="A/G_cyclase_CS"/>
</dbReference>
<protein>
    <recommendedName>
        <fullName evidence="2">guanylate cyclase</fullName>
        <ecNumber evidence="2">4.6.1.2</ecNumber>
    </recommendedName>
</protein>
<dbReference type="PROSITE" id="PS50125">
    <property type="entry name" value="GUANYLATE_CYCLASE_2"/>
    <property type="match status" value="1"/>
</dbReference>
<dbReference type="Pfam" id="PF00211">
    <property type="entry name" value="Guanylate_cyc"/>
    <property type="match status" value="1"/>
</dbReference>
<dbReference type="InterPro" id="IPR042463">
    <property type="entry name" value="HNOB_dom_associated_sf"/>
</dbReference>
<dbReference type="InParanoid" id="A0A7M7P2C7"/>
<dbReference type="Gene3D" id="6.10.250.780">
    <property type="match status" value="1"/>
</dbReference>
<organism evidence="11 12">
    <name type="scientific">Strongylocentrotus purpuratus</name>
    <name type="common">Purple sea urchin</name>
    <dbReference type="NCBI Taxonomy" id="7668"/>
    <lineage>
        <taxon>Eukaryota</taxon>
        <taxon>Metazoa</taxon>
        <taxon>Echinodermata</taxon>
        <taxon>Eleutherozoa</taxon>
        <taxon>Echinozoa</taxon>
        <taxon>Echinoidea</taxon>
        <taxon>Euechinoidea</taxon>
        <taxon>Echinacea</taxon>
        <taxon>Camarodonta</taxon>
        <taxon>Echinidea</taxon>
        <taxon>Strongylocentrotidae</taxon>
        <taxon>Strongylocentrotus</taxon>
    </lineage>
</organism>
<dbReference type="PROSITE" id="PS00452">
    <property type="entry name" value="GUANYLATE_CYCLASE_1"/>
    <property type="match status" value="1"/>
</dbReference>
<sequence length="615" mass="67499">MKRPNLPLTWESIRDHENNVFELASTSLIARDSVTTGCPLGFHQSRQSSSEDESCPVSCPVVDGAPPPDRETTPLSLRAGIIEDDGDSSEGEILEEVYHPRQMRLKGQMLSVPEWRAYIFLATPMLPNLQVMFQTGLYINDLSMHDSSRDLVLAGTQQSAELKLALDQELRKSSQLEESMTKLDLEMKRTDSLLYQMIPRQVAEKLRRGEPATSTCEVFTAVTILFSDVVGFTTICSRIPPMAVVSLLNGMYIKFDNLSETYEVYKVETIGDAYMVVSGAPTTTKYHAVRIAEMSLAMRESMNDLIDPSSKDEIVKIRVGIHTGMVVAGVVGLKMPRYCLFGDTVNTASRMESTGEALKIHMSETTKKKLDQWEGYYDIEERGSTNVKGKGSMKTYWLHGKTRDPRMSSPMNLALEEKGASRSRQSSIDSSPVLRRSVAGSRMALEGEPRSVSANSRAYSPVIAAEYLDHGLASQALRASLAPNDSSDKLSMSSTETIKPSSGGDCLSIVRRDSKASIFMGYVPVTPSIVDSIAETAPMTVCTCQRKVSLCSREVQTEEVGTVDVDFVKEIETNSHGIGEKRTLGNGAETERSVGGMERSKGQADVAHSSACCLL</sequence>
<dbReference type="AlphaFoldDB" id="A0A7M7P2C7"/>
<evidence type="ECO:0000256" key="4">
    <source>
        <dbReference type="ARBA" id="ARBA00022741"/>
    </source>
</evidence>
<evidence type="ECO:0000313" key="11">
    <source>
        <dbReference type="EnsemblMetazoa" id="XP_030845137"/>
    </source>
</evidence>
<reference evidence="11" key="2">
    <citation type="submission" date="2021-01" db="UniProtKB">
        <authorList>
            <consortium name="EnsemblMetazoa"/>
        </authorList>
    </citation>
    <scope>IDENTIFICATION</scope>
</reference>
<keyword evidence="7" id="KW-0141">cGMP biosynthesis</keyword>
<dbReference type="OMA" id="HSSACCL"/>
<dbReference type="SMART" id="SM00044">
    <property type="entry name" value="CYCc"/>
    <property type="match status" value="1"/>
</dbReference>
<keyword evidence="6 8" id="KW-0456">Lyase</keyword>
<keyword evidence="5" id="KW-0342">GTP-binding</keyword>
<evidence type="ECO:0000256" key="9">
    <source>
        <dbReference type="SAM" id="MobiDB-lite"/>
    </source>
</evidence>
<dbReference type="GO" id="GO:0005737">
    <property type="term" value="C:cytoplasm"/>
    <property type="evidence" value="ECO:0007669"/>
    <property type="project" value="UniProtKB-SubCell"/>
</dbReference>
<dbReference type="EC" id="4.6.1.2" evidence="2"/>
<accession>A0A7M7P2C7</accession>
<feature type="region of interest" description="Disordered" evidence="9">
    <location>
        <begin position="483"/>
        <end position="503"/>
    </location>
</feature>
<dbReference type="GO" id="GO:0035556">
    <property type="term" value="P:intracellular signal transduction"/>
    <property type="evidence" value="ECO:0007669"/>
    <property type="project" value="InterPro"/>
</dbReference>
<dbReference type="PANTHER" id="PTHR45655:SF10">
    <property type="entry name" value="SOLUBLE GUANYLATE CYCLASE 88E"/>
    <property type="match status" value="1"/>
</dbReference>
<dbReference type="RefSeq" id="XP_030845137.1">
    <property type="nucleotide sequence ID" value="XM_030989277.1"/>
</dbReference>
<evidence type="ECO:0000256" key="1">
    <source>
        <dbReference type="ARBA" id="ARBA00004496"/>
    </source>
</evidence>
<feature type="compositionally biased region" description="Polar residues" evidence="9">
    <location>
        <begin position="483"/>
        <end position="500"/>
    </location>
</feature>
<feature type="region of interest" description="Disordered" evidence="9">
    <location>
        <begin position="44"/>
        <end position="74"/>
    </location>
</feature>
<dbReference type="Gene3D" id="3.30.70.1230">
    <property type="entry name" value="Nucleotide cyclase"/>
    <property type="match status" value="1"/>
</dbReference>
<dbReference type="InterPro" id="IPR029787">
    <property type="entry name" value="Nucleotide_cyclase"/>
</dbReference>
<dbReference type="EnsemblMetazoa" id="XM_030989277">
    <property type="protein sequence ID" value="XP_030845137"/>
    <property type="gene ID" value="LOC756941"/>
</dbReference>
<evidence type="ECO:0000313" key="12">
    <source>
        <dbReference type="Proteomes" id="UP000007110"/>
    </source>
</evidence>
<evidence type="ECO:0000256" key="3">
    <source>
        <dbReference type="ARBA" id="ARBA00022490"/>
    </source>
</evidence>
<comment type="similarity">
    <text evidence="8">Belongs to the adenylyl cyclase class-4/guanylyl cyclase family.</text>
</comment>
<dbReference type="GO" id="GO:0005525">
    <property type="term" value="F:GTP binding"/>
    <property type="evidence" value="ECO:0007669"/>
    <property type="project" value="UniProtKB-KW"/>
</dbReference>
<keyword evidence="12" id="KW-1185">Reference proteome</keyword>
<dbReference type="PANTHER" id="PTHR45655">
    <property type="entry name" value="GUANYLATE CYCLASE SOLUBLE SUBUNIT BETA-2"/>
    <property type="match status" value="1"/>
</dbReference>
<dbReference type="GeneID" id="756941"/>
<evidence type="ECO:0000259" key="10">
    <source>
        <dbReference type="PROSITE" id="PS50125"/>
    </source>
</evidence>
<dbReference type="OrthoDB" id="6127067at2759"/>
<dbReference type="InterPro" id="IPR001054">
    <property type="entry name" value="A/G_cyclase"/>
</dbReference>
<evidence type="ECO:0000256" key="8">
    <source>
        <dbReference type="RuleBase" id="RU000405"/>
    </source>
</evidence>
<name>A0A7M7P2C7_STRPU</name>
<keyword evidence="4" id="KW-0547">Nucleotide-binding</keyword>
<keyword evidence="3" id="KW-0963">Cytoplasm</keyword>
<dbReference type="KEGG" id="spu:756941"/>
<dbReference type="InterPro" id="IPR011645">
    <property type="entry name" value="HNOB_dom_associated"/>
</dbReference>
<feature type="region of interest" description="Disordered" evidence="9">
    <location>
        <begin position="578"/>
        <end position="602"/>
    </location>
</feature>
<comment type="subcellular location">
    <subcellularLocation>
        <location evidence="1">Cytoplasm</location>
    </subcellularLocation>
</comment>
<proteinExistence type="inferred from homology"/>
<reference evidence="12" key="1">
    <citation type="submission" date="2015-02" db="EMBL/GenBank/DDBJ databases">
        <title>Genome sequencing for Strongylocentrotus purpuratus.</title>
        <authorList>
            <person name="Murali S."/>
            <person name="Liu Y."/>
            <person name="Vee V."/>
            <person name="English A."/>
            <person name="Wang M."/>
            <person name="Skinner E."/>
            <person name="Han Y."/>
            <person name="Muzny D.M."/>
            <person name="Worley K.C."/>
            <person name="Gibbs R.A."/>
        </authorList>
    </citation>
    <scope>NUCLEOTIDE SEQUENCE</scope>
</reference>
<evidence type="ECO:0000256" key="2">
    <source>
        <dbReference type="ARBA" id="ARBA00012202"/>
    </source>
</evidence>
<evidence type="ECO:0000256" key="6">
    <source>
        <dbReference type="ARBA" id="ARBA00023239"/>
    </source>
</evidence>
<dbReference type="CDD" id="cd07302">
    <property type="entry name" value="CHD"/>
    <property type="match status" value="1"/>
</dbReference>
<dbReference type="Pfam" id="PF07701">
    <property type="entry name" value="HNOBA"/>
    <property type="match status" value="1"/>
</dbReference>
<dbReference type="SUPFAM" id="SSF55073">
    <property type="entry name" value="Nucleotide cyclase"/>
    <property type="match status" value="1"/>
</dbReference>
<dbReference type="Gene3D" id="3.30.450.260">
    <property type="entry name" value="Haem NO binding associated domain"/>
    <property type="match status" value="1"/>
</dbReference>
<dbReference type="Proteomes" id="UP000007110">
    <property type="component" value="Unassembled WGS sequence"/>
</dbReference>
<evidence type="ECO:0000256" key="7">
    <source>
        <dbReference type="ARBA" id="ARBA00023293"/>
    </source>
</evidence>
<dbReference type="FunFam" id="3.30.70.1230:FF:000007">
    <property type="entry name" value="Guanylate cyclase soluble subunit alpha-3"/>
    <property type="match status" value="1"/>
</dbReference>